<organism evidence="3 4">
    <name type="scientific">Anaeromyxobacter oryzae</name>
    <dbReference type="NCBI Taxonomy" id="2918170"/>
    <lineage>
        <taxon>Bacteria</taxon>
        <taxon>Pseudomonadati</taxon>
        <taxon>Myxococcota</taxon>
        <taxon>Myxococcia</taxon>
        <taxon>Myxococcales</taxon>
        <taxon>Cystobacterineae</taxon>
        <taxon>Anaeromyxobacteraceae</taxon>
        <taxon>Anaeromyxobacter</taxon>
    </lineage>
</organism>
<feature type="compositionally biased region" description="Low complexity" evidence="1">
    <location>
        <begin position="243"/>
        <end position="252"/>
    </location>
</feature>
<accession>A0ABN6MLG4</accession>
<feature type="domain" description="Type II secretion system protein GspE N-terminal" evidence="2">
    <location>
        <begin position="65"/>
        <end position="142"/>
    </location>
</feature>
<feature type="region of interest" description="Disordered" evidence="1">
    <location>
        <begin position="239"/>
        <end position="262"/>
    </location>
</feature>
<protein>
    <recommendedName>
        <fullName evidence="2">Type II secretion system protein GspE N-terminal domain-containing protein</fullName>
    </recommendedName>
</protein>
<reference evidence="4" key="1">
    <citation type="journal article" date="2022" name="Int. J. Syst. Evol. Microbiol.">
        <title>Anaeromyxobacter oryzae sp. nov., Anaeromyxobacter diazotrophicus sp. nov. and Anaeromyxobacter paludicola sp. nov., isolated from paddy soils.</title>
        <authorList>
            <person name="Itoh H."/>
            <person name="Xu Z."/>
            <person name="Mise K."/>
            <person name="Masuda Y."/>
            <person name="Ushijima N."/>
            <person name="Hayakawa C."/>
            <person name="Shiratori Y."/>
            <person name="Senoo K."/>
        </authorList>
    </citation>
    <scope>NUCLEOTIDE SEQUENCE [LARGE SCALE GENOMIC DNA]</scope>
    <source>
        <strain evidence="4">Red232</strain>
    </source>
</reference>
<dbReference type="Gene3D" id="3.30.300.160">
    <property type="entry name" value="Type II secretion system, protein E, N-terminal domain"/>
    <property type="match status" value="1"/>
</dbReference>
<feature type="compositionally biased region" description="Basic and acidic residues" evidence="1">
    <location>
        <begin position="253"/>
        <end position="262"/>
    </location>
</feature>
<dbReference type="RefSeq" id="WP_248358851.1">
    <property type="nucleotide sequence ID" value="NZ_AP025591.1"/>
</dbReference>
<proteinExistence type="predicted"/>
<evidence type="ECO:0000313" key="3">
    <source>
        <dbReference type="EMBL" id="BDG01896.1"/>
    </source>
</evidence>
<dbReference type="EMBL" id="AP025591">
    <property type="protein sequence ID" value="BDG01896.1"/>
    <property type="molecule type" value="Genomic_DNA"/>
</dbReference>
<evidence type="ECO:0000256" key="1">
    <source>
        <dbReference type="SAM" id="MobiDB-lite"/>
    </source>
</evidence>
<evidence type="ECO:0000313" key="4">
    <source>
        <dbReference type="Proteomes" id="UP001162891"/>
    </source>
</evidence>
<dbReference type="InterPro" id="IPR007831">
    <property type="entry name" value="T2SS_GspE_N"/>
</dbReference>
<gene>
    <name evidence="3" type="ORF">AMOR_08920</name>
</gene>
<evidence type="ECO:0000259" key="2">
    <source>
        <dbReference type="Pfam" id="PF05157"/>
    </source>
</evidence>
<dbReference type="SUPFAM" id="SSF160246">
    <property type="entry name" value="EspE N-terminal domain-like"/>
    <property type="match status" value="1"/>
</dbReference>
<dbReference type="Pfam" id="PF05157">
    <property type="entry name" value="MshEN"/>
    <property type="match status" value="1"/>
</dbReference>
<dbReference type="InterPro" id="IPR037257">
    <property type="entry name" value="T2SS_E_N_sf"/>
</dbReference>
<name>A0ABN6MLG4_9BACT</name>
<keyword evidence="4" id="KW-1185">Reference proteome</keyword>
<sequence length="421" mass="44456">MAERLGEILVRDGACTADAVRAALKNQVIFGGRLGTNLLELGQVSEAALADALGRQHRVPSLSGELVLDPKAVPLLRADLADRLDAVPFLLVDRRLAVIAVDPSDLSMLDEVAFATGKQIHPIVAPEARIWALLKRTYGVARELRGIDVDFDTIRRAAPSAVAAPPPQAAPAGDLMGEADFDALYGKTGSFALDAPAAPSAPAAVAAAPPGEDDVIELGDEFLEPLPPTPDLIETLARGAGHAPPARLSPAAPRRDEPEPSPLRFDEALRFLEGVEERNAIARTVLRYARSKFRRAVLLTVHHGAAQGWSGLGENLGADVVRRIRIPLGAPGIVDTVVRARAHFLGPIPKTEANVRLLKQLGGGVPANALVVPILAMGRVVNVFYGDAGRGATLDASGVGELLILATRIAQSYEAMLARIR</sequence>
<dbReference type="Proteomes" id="UP001162891">
    <property type="component" value="Chromosome"/>
</dbReference>